<sequence length="209" mass="22642">MSGAEIIGVVSGTIAIIDAIIKIHEAVSDASGVPQAFRDAVGWLPLLRETMMVIKNDLDVREDGASILALEDLLESCNKKVQALEKIFDAVKVVPSAPRAQRYASATRAWGKSRQLGELTRGIQSDMQLLAANYSVSASVRMRIRERLEDEYTVTARHQGYGSEHSFRNYGTGTQNIHAGNGDQIVNTGSGGQFFGNFAGPFNLSSSPR</sequence>
<dbReference type="Pfam" id="PF17107">
    <property type="entry name" value="SesA"/>
    <property type="match status" value="1"/>
</dbReference>
<evidence type="ECO:0000313" key="4">
    <source>
        <dbReference type="Proteomes" id="UP000070328"/>
    </source>
</evidence>
<evidence type="ECO:0000259" key="2">
    <source>
        <dbReference type="Pfam" id="PF17107"/>
    </source>
</evidence>
<comment type="caution">
    <text evidence="3">The sequence shown here is derived from an EMBL/GenBank/DDBJ whole genome shotgun (WGS) entry which is preliminary data.</text>
</comment>
<dbReference type="InterPro" id="IPR031353">
    <property type="entry name" value="NACHT_sigma"/>
</dbReference>
<dbReference type="InterPro" id="IPR031352">
    <property type="entry name" value="SesA"/>
</dbReference>
<dbReference type="Pfam" id="PF17106">
    <property type="entry name" value="NACHT_sigma"/>
    <property type="match status" value="1"/>
</dbReference>
<feature type="domain" description="NACHT-NTPase and P-loop NTPases N-terminal" evidence="2">
    <location>
        <begin position="10"/>
        <end position="130"/>
    </location>
</feature>
<evidence type="ECO:0000259" key="1">
    <source>
        <dbReference type="Pfam" id="PF17106"/>
    </source>
</evidence>
<reference evidence="3 4" key="1">
    <citation type="submission" date="2014-02" db="EMBL/GenBank/DDBJ databases">
        <title>The genome sequence of Colletotrichum simmondsii CBS122122.</title>
        <authorList>
            <person name="Baroncelli R."/>
            <person name="Thon M.R."/>
        </authorList>
    </citation>
    <scope>NUCLEOTIDE SEQUENCE [LARGE SCALE GENOMIC DNA]</scope>
    <source>
        <strain evidence="3 4">CBS122122</strain>
    </source>
</reference>
<name>A0A135SDU1_9PEZI</name>
<keyword evidence="4" id="KW-1185">Reference proteome</keyword>
<feature type="domain" description="NACHT-NTPase sigma" evidence="1">
    <location>
        <begin position="165"/>
        <end position="203"/>
    </location>
</feature>
<dbReference type="EMBL" id="JFBX01000594">
    <property type="protein sequence ID" value="KXH34001.1"/>
    <property type="molecule type" value="Genomic_DNA"/>
</dbReference>
<evidence type="ECO:0008006" key="5">
    <source>
        <dbReference type="Google" id="ProtNLM"/>
    </source>
</evidence>
<accession>A0A135SDU1</accession>
<evidence type="ECO:0000313" key="3">
    <source>
        <dbReference type="EMBL" id="KXH34001.1"/>
    </source>
</evidence>
<gene>
    <name evidence="3" type="ORF">CSIM01_02336</name>
</gene>
<proteinExistence type="predicted"/>
<organism evidence="3 4">
    <name type="scientific">Colletotrichum simmondsii</name>
    <dbReference type="NCBI Taxonomy" id="703756"/>
    <lineage>
        <taxon>Eukaryota</taxon>
        <taxon>Fungi</taxon>
        <taxon>Dikarya</taxon>
        <taxon>Ascomycota</taxon>
        <taxon>Pezizomycotina</taxon>
        <taxon>Sordariomycetes</taxon>
        <taxon>Hypocreomycetidae</taxon>
        <taxon>Glomerellales</taxon>
        <taxon>Glomerellaceae</taxon>
        <taxon>Colletotrichum</taxon>
        <taxon>Colletotrichum acutatum species complex</taxon>
    </lineage>
</organism>
<protein>
    <recommendedName>
        <fullName evidence="5">NACHT-NTPase and P-loop NTPases N-terminal domain-containing protein</fullName>
    </recommendedName>
</protein>
<dbReference type="Proteomes" id="UP000070328">
    <property type="component" value="Unassembled WGS sequence"/>
</dbReference>
<dbReference type="AlphaFoldDB" id="A0A135SDU1"/>